<evidence type="ECO:0000256" key="7">
    <source>
        <dbReference type="SAM" id="Phobius"/>
    </source>
</evidence>
<dbReference type="GO" id="GO:0016020">
    <property type="term" value="C:membrane"/>
    <property type="evidence" value="ECO:0007669"/>
    <property type="project" value="UniProtKB-SubCell"/>
</dbReference>
<organism evidence="9 10">
    <name type="scientific">Folsomia candida</name>
    <name type="common">Springtail</name>
    <dbReference type="NCBI Taxonomy" id="158441"/>
    <lineage>
        <taxon>Eukaryota</taxon>
        <taxon>Metazoa</taxon>
        <taxon>Ecdysozoa</taxon>
        <taxon>Arthropoda</taxon>
        <taxon>Hexapoda</taxon>
        <taxon>Collembola</taxon>
        <taxon>Entomobryomorpha</taxon>
        <taxon>Isotomoidea</taxon>
        <taxon>Isotomidae</taxon>
        <taxon>Proisotominae</taxon>
        <taxon>Folsomia</taxon>
    </lineage>
</organism>
<evidence type="ECO:0000259" key="8">
    <source>
        <dbReference type="Pfam" id="PF06916"/>
    </source>
</evidence>
<comment type="subcellular location">
    <subcellularLocation>
        <location evidence="1">Membrane</location>
        <topology evidence="1">Single-pass membrane protein</topology>
    </subcellularLocation>
</comment>
<accession>A0A226D9I8</accession>
<dbReference type="Pfam" id="PF06916">
    <property type="entry name" value="FAM210A-B_dom"/>
    <property type="match status" value="1"/>
</dbReference>
<dbReference type="EMBL" id="LNIX01000028">
    <property type="protein sequence ID" value="OXA41810.1"/>
    <property type="molecule type" value="Genomic_DNA"/>
</dbReference>
<comment type="caution">
    <text evidence="9">The sequence shown here is derived from an EMBL/GenBank/DDBJ whole genome shotgun (WGS) entry which is preliminary data.</text>
</comment>
<dbReference type="GO" id="GO:0005739">
    <property type="term" value="C:mitochondrion"/>
    <property type="evidence" value="ECO:0007669"/>
    <property type="project" value="TreeGrafter"/>
</dbReference>
<evidence type="ECO:0000256" key="4">
    <source>
        <dbReference type="ARBA" id="ARBA00023054"/>
    </source>
</evidence>
<feature type="compositionally biased region" description="Low complexity" evidence="6">
    <location>
        <begin position="43"/>
        <end position="56"/>
    </location>
</feature>
<protein>
    <recommendedName>
        <fullName evidence="8">DUF1279 domain-containing protein</fullName>
    </recommendedName>
</protein>
<dbReference type="Proteomes" id="UP000198287">
    <property type="component" value="Unassembled WGS sequence"/>
</dbReference>
<feature type="transmembrane region" description="Helical" evidence="7">
    <location>
        <begin position="92"/>
        <end position="112"/>
    </location>
</feature>
<dbReference type="InterPro" id="IPR009688">
    <property type="entry name" value="FAM210A/B-like_dom"/>
</dbReference>
<evidence type="ECO:0000256" key="1">
    <source>
        <dbReference type="ARBA" id="ARBA00004167"/>
    </source>
</evidence>
<feature type="region of interest" description="Disordered" evidence="6">
    <location>
        <begin position="43"/>
        <end position="72"/>
    </location>
</feature>
<dbReference type="AlphaFoldDB" id="A0A226D9I8"/>
<dbReference type="InterPro" id="IPR045866">
    <property type="entry name" value="FAM210A/B-like"/>
</dbReference>
<dbReference type="PANTHER" id="PTHR21377">
    <property type="entry name" value="PROTEIN FAM210B, MITOCHONDRIAL"/>
    <property type="match status" value="1"/>
</dbReference>
<dbReference type="STRING" id="158441.A0A226D9I8"/>
<keyword evidence="4" id="KW-0175">Coiled coil</keyword>
<keyword evidence="10" id="KW-1185">Reference proteome</keyword>
<keyword evidence="2 7" id="KW-0812">Transmembrane</keyword>
<dbReference type="OrthoDB" id="5874039at2759"/>
<evidence type="ECO:0000313" key="10">
    <source>
        <dbReference type="Proteomes" id="UP000198287"/>
    </source>
</evidence>
<evidence type="ECO:0000256" key="3">
    <source>
        <dbReference type="ARBA" id="ARBA00022989"/>
    </source>
</evidence>
<evidence type="ECO:0000256" key="5">
    <source>
        <dbReference type="ARBA" id="ARBA00023136"/>
    </source>
</evidence>
<evidence type="ECO:0000256" key="6">
    <source>
        <dbReference type="SAM" id="MobiDB-lite"/>
    </source>
</evidence>
<gene>
    <name evidence="9" type="ORF">Fcan01_23461</name>
</gene>
<evidence type="ECO:0000313" key="9">
    <source>
        <dbReference type="EMBL" id="OXA41810.1"/>
    </source>
</evidence>
<keyword evidence="5 7" id="KW-0472">Membrane</keyword>
<proteinExistence type="predicted"/>
<evidence type="ECO:0000256" key="2">
    <source>
        <dbReference type="ARBA" id="ARBA00022692"/>
    </source>
</evidence>
<dbReference type="PANTHER" id="PTHR21377:SF1">
    <property type="entry name" value="PROTEIN FAM210A"/>
    <property type="match status" value="1"/>
</dbReference>
<keyword evidence="3 7" id="KW-1133">Transmembrane helix</keyword>
<reference evidence="9 10" key="1">
    <citation type="submission" date="2015-12" db="EMBL/GenBank/DDBJ databases">
        <title>The genome of Folsomia candida.</title>
        <authorList>
            <person name="Faddeeva A."/>
            <person name="Derks M.F."/>
            <person name="Anvar Y."/>
            <person name="Smit S."/>
            <person name="Van Straalen N."/>
            <person name="Roelofs D."/>
        </authorList>
    </citation>
    <scope>NUCLEOTIDE SEQUENCE [LARGE SCALE GENOMIC DNA]</scope>
    <source>
        <strain evidence="9 10">VU population</strain>
        <tissue evidence="9">Whole body</tissue>
    </source>
</reference>
<feature type="domain" description="DUF1279" evidence="8">
    <location>
        <begin position="84"/>
        <end position="169"/>
    </location>
</feature>
<name>A0A226D9I8_FOLCA</name>
<sequence length="201" mass="22238">MTTFLTRQIVMNMLRVGGGEAKPLMALFTTPLRHQLRKRCCNNNNSLSNARLNSTSPLPPTPTPSSAGGTGSDGAPAKLSLFARFKQMYKDYYYVLIPVHIVTSIAWFGGFYQTSKSGVDIGKYMKKIGLPEHMVDKVTESGMGHVAVAYALYKIATPARYTVTLGGTTWTINRLLRMGYIKPAKEIISKGKERFRIQGKP</sequence>
<dbReference type="OMA" id="YLRRINW"/>